<accession>A0A8S9Q132</accession>
<evidence type="ECO:0000256" key="1">
    <source>
        <dbReference type="SAM" id="Phobius"/>
    </source>
</evidence>
<reference evidence="2" key="1">
    <citation type="submission" date="2019-12" db="EMBL/GenBank/DDBJ databases">
        <title>Genome sequencing and annotation of Brassica cretica.</title>
        <authorList>
            <person name="Studholme D.J."/>
            <person name="Sarris P."/>
        </authorList>
    </citation>
    <scope>NUCLEOTIDE SEQUENCE</scope>
    <source>
        <strain evidence="2">PFS-109/04</strain>
        <tissue evidence="2">Leaf</tissue>
    </source>
</reference>
<organism evidence="2 3">
    <name type="scientific">Brassica cretica</name>
    <name type="common">Mustard</name>
    <dbReference type="NCBI Taxonomy" id="69181"/>
    <lineage>
        <taxon>Eukaryota</taxon>
        <taxon>Viridiplantae</taxon>
        <taxon>Streptophyta</taxon>
        <taxon>Embryophyta</taxon>
        <taxon>Tracheophyta</taxon>
        <taxon>Spermatophyta</taxon>
        <taxon>Magnoliopsida</taxon>
        <taxon>eudicotyledons</taxon>
        <taxon>Gunneridae</taxon>
        <taxon>Pentapetalae</taxon>
        <taxon>rosids</taxon>
        <taxon>malvids</taxon>
        <taxon>Brassicales</taxon>
        <taxon>Brassicaceae</taxon>
        <taxon>Brassiceae</taxon>
        <taxon>Brassica</taxon>
    </lineage>
</organism>
<gene>
    <name evidence="2" type="ORF">F2Q69_00046348</name>
</gene>
<dbReference type="EMBL" id="QGKX02001347">
    <property type="protein sequence ID" value="KAF3524352.1"/>
    <property type="molecule type" value="Genomic_DNA"/>
</dbReference>
<keyword evidence="1" id="KW-0472">Membrane</keyword>
<dbReference type="AlphaFoldDB" id="A0A8S9Q132"/>
<evidence type="ECO:0000313" key="2">
    <source>
        <dbReference type="EMBL" id="KAF3524352.1"/>
    </source>
</evidence>
<proteinExistence type="predicted"/>
<evidence type="ECO:0000313" key="3">
    <source>
        <dbReference type="Proteomes" id="UP000712600"/>
    </source>
</evidence>
<protein>
    <submittedName>
        <fullName evidence="2">Uncharacterized protein</fullName>
    </submittedName>
</protein>
<name>A0A8S9Q132_BRACR</name>
<keyword evidence="1" id="KW-0812">Transmembrane</keyword>
<keyword evidence="1" id="KW-1133">Transmembrane helix</keyword>
<comment type="caution">
    <text evidence="2">The sequence shown here is derived from an EMBL/GenBank/DDBJ whole genome shotgun (WGS) entry which is preliminary data.</text>
</comment>
<sequence length="175" mass="19206">MHIYLSVKGLDLRRPARGGSDSATAGLVLFLAPSIVRYGFGERFACSVDPLLLELGWRFSRLRSGKLLCGGCRIDGVEIGEAWSLVRGGKFKLALMSVRGYGVLEFGWCGDLGGRRSCLGLSFGVYLLWALGCPFFFQVSGFCFVWSLVSLVVQHWVVFRFSFDEASERGSCAAP</sequence>
<feature type="transmembrane region" description="Helical" evidence="1">
    <location>
        <begin position="125"/>
        <end position="149"/>
    </location>
</feature>
<dbReference type="Proteomes" id="UP000712600">
    <property type="component" value="Unassembled WGS sequence"/>
</dbReference>